<dbReference type="InterPro" id="IPR051055">
    <property type="entry name" value="PIF1_helicase"/>
</dbReference>
<dbReference type="GO" id="GO:0006281">
    <property type="term" value="P:DNA repair"/>
    <property type="evidence" value="ECO:0007669"/>
    <property type="project" value="InterPro"/>
</dbReference>
<dbReference type="InterPro" id="IPR029491">
    <property type="entry name" value="Helicase_HTH"/>
</dbReference>
<dbReference type="AlphaFoldDB" id="A0A1G2QDQ7"/>
<proteinExistence type="predicted"/>
<dbReference type="PANTHER" id="PTHR47642:SF5">
    <property type="entry name" value="ATP-DEPENDENT DNA HELICASE"/>
    <property type="match status" value="1"/>
</dbReference>
<dbReference type="InterPro" id="IPR027417">
    <property type="entry name" value="P-loop_NTPase"/>
</dbReference>
<evidence type="ECO:0000313" key="4">
    <source>
        <dbReference type="Proteomes" id="UP000177043"/>
    </source>
</evidence>
<dbReference type="Proteomes" id="UP000177043">
    <property type="component" value="Unassembled WGS sequence"/>
</dbReference>
<dbReference type="EMBL" id="MHTJ01000003">
    <property type="protein sequence ID" value="OHA58588.1"/>
    <property type="molecule type" value="Genomic_DNA"/>
</dbReference>
<dbReference type="CDD" id="cd18037">
    <property type="entry name" value="DEXSc_Pif1_like"/>
    <property type="match status" value="1"/>
</dbReference>
<dbReference type="STRING" id="1802438.A2571_02350"/>
<organism evidence="3 4">
    <name type="scientific">Candidatus Vogelbacteria bacterium RIFOXYD1_FULL_44_32</name>
    <dbReference type="NCBI Taxonomy" id="1802438"/>
    <lineage>
        <taxon>Bacteria</taxon>
        <taxon>Candidatus Vogeliibacteriota</taxon>
    </lineage>
</organism>
<sequence>MTQDEAFELLTMGHNVFLTGPAGAGKTHLIRRYRDWLEQKNIPVALTASTGIAATHIGGVTIHSWSGLGVKEGLSAYDLESLSEKKYLSDRIRGTSVLILDEISMLSSRQFSALDDICRAFRAVDLPFGGLQLVVAGDFFQLPPIQSYSRQPNFAFESESWKNGRIKPCYLEGQFRHTGDGLSQILADIRDNTVNKNTKNILLSRLNKKPAGGILPVRLFTHNEDVDAINNNELSKLAGPTKIYEMTGRGAKKLREALARSILAPERLALKPDAKIIFVRNNFEAGFVNGTLGVVIGFDRTGWPIVRLANNKKIVVSPETWRVEDEGKVKAEVNQLPLRLAWAITIHKSQGMSLDAVEIDLSKAFVPGMGYVALSRARRLEGLNLLGFNEMALQVEERIQLAETKIKDMSARFTTGLKNIIQTDKEKLVQKFIAEAKKDGPKKPLSTYEETKKLIDAGLTLADMAKQRQLTEETIISHLEKLVENIPSLAISQLKPAPNRMQKIKEAFKKTGNYKLADVKKILPASFSFKEIRLGRLFLHDQ</sequence>
<gene>
    <name evidence="3" type="ORF">A2571_02350</name>
</gene>
<dbReference type="Pfam" id="PF14493">
    <property type="entry name" value="HTH_40"/>
    <property type="match status" value="1"/>
</dbReference>
<dbReference type="CDD" id="cd18809">
    <property type="entry name" value="SF1_C_RecD"/>
    <property type="match status" value="1"/>
</dbReference>
<reference evidence="3 4" key="1">
    <citation type="journal article" date="2016" name="Nat. Commun.">
        <title>Thousands of microbial genomes shed light on interconnected biogeochemical processes in an aquifer system.</title>
        <authorList>
            <person name="Anantharaman K."/>
            <person name="Brown C.T."/>
            <person name="Hug L.A."/>
            <person name="Sharon I."/>
            <person name="Castelle C.J."/>
            <person name="Probst A.J."/>
            <person name="Thomas B.C."/>
            <person name="Singh A."/>
            <person name="Wilkins M.J."/>
            <person name="Karaoz U."/>
            <person name="Brodie E.L."/>
            <person name="Williams K.H."/>
            <person name="Hubbard S.S."/>
            <person name="Banfield J.F."/>
        </authorList>
    </citation>
    <scope>NUCLEOTIDE SEQUENCE [LARGE SCALE GENOMIC DNA]</scope>
</reference>
<evidence type="ECO:0000313" key="3">
    <source>
        <dbReference type="EMBL" id="OHA58588.1"/>
    </source>
</evidence>
<protein>
    <submittedName>
        <fullName evidence="3">Uncharacterized protein</fullName>
    </submittedName>
</protein>
<dbReference type="GO" id="GO:0000723">
    <property type="term" value="P:telomere maintenance"/>
    <property type="evidence" value="ECO:0007669"/>
    <property type="project" value="InterPro"/>
</dbReference>
<feature type="domain" description="DNA helicase Pif1-like DEAD-box helicase" evidence="1">
    <location>
        <begin position="11"/>
        <end position="183"/>
    </location>
</feature>
<name>A0A1G2QDQ7_9BACT</name>
<dbReference type="InterPro" id="IPR010285">
    <property type="entry name" value="DNA_helicase_pif1-like_DEAD"/>
</dbReference>
<accession>A0A1G2QDQ7</accession>
<feature type="domain" description="Helicase Helix-turn-helix" evidence="2">
    <location>
        <begin position="447"/>
        <end position="534"/>
    </location>
</feature>
<dbReference type="GO" id="GO:0003678">
    <property type="term" value="F:DNA helicase activity"/>
    <property type="evidence" value="ECO:0007669"/>
    <property type="project" value="InterPro"/>
</dbReference>
<comment type="caution">
    <text evidence="3">The sequence shown here is derived from an EMBL/GenBank/DDBJ whole genome shotgun (WGS) entry which is preliminary data.</text>
</comment>
<dbReference type="SUPFAM" id="SSF52540">
    <property type="entry name" value="P-loop containing nucleoside triphosphate hydrolases"/>
    <property type="match status" value="2"/>
</dbReference>
<evidence type="ECO:0000259" key="2">
    <source>
        <dbReference type="Pfam" id="PF14493"/>
    </source>
</evidence>
<dbReference type="PANTHER" id="PTHR47642">
    <property type="entry name" value="ATP-DEPENDENT DNA HELICASE"/>
    <property type="match status" value="1"/>
</dbReference>
<evidence type="ECO:0000259" key="1">
    <source>
        <dbReference type="Pfam" id="PF05970"/>
    </source>
</evidence>
<dbReference type="Gene3D" id="1.10.10.1390">
    <property type="entry name" value="ATP-dependent DNA helicase RecQ"/>
    <property type="match status" value="1"/>
</dbReference>
<dbReference type="Pfam" id="PF05970">
    <property type="entry name" value="PIF1"/>
    <property type="match status" value="1"/>
</dbReference>
<dbReference type="Gene3D" id="3.40.50.300">
    <property type="entry name" value="P-loop containing nucleotide triphosphate hydrolases"/>
    <property type="match status" value="2"/>
</dbReference>